<dbReference type="EMBL" id="JAPHNI010001992">
    <property type="protein sequence ID" value="KAJ8104474.1"/>
    <property type="molecule type" value="Genomic_DNA"/>
</dbReference>
<sequence>MTNPAVDELLNSTILSRHEPLGTDQYISAFSPSKKSFMATPNDYTAAQPPTEVLDRLLGSDIIKVTWASFGPEDDSWFFAFDMSDRTSTFQMGAGVPKALRSSAAKTRSSAGPARPGFAPAFLRRWRTSCSA</sequence>
<dbReference type="Proteomes" id="UP001153331">
    <property type="component" value="Unassembled WGS sequence"/>
</dbReference>
<proteinExistence type="predicted"/>
<evidence type="ECO:0000313" key="2">
    <source>
        <dbReference type="Proteomes" id="UP001153331"/>
    </source>
</evidence>
<protein>
    <submittedName>
        <fullName evidence="1">Uncharacterized protein</fullName>
    </submittedName>
</protein>
<comment type="caution">
    <text evidence="1">The sequence shown here is derived from an EMBL/GenBank/DDBJ whole genome shotgun (WGS) entry which is preliminary data.</text>
</comment>
<reference evidence="1" key="1">
    <citation type="submission" date="2022-11" db="EMBL/GenBank/DDBJ databases">
        <title>Genome Sequence of Boeremia exigua.</title>
        <authorList>
            <person name="Buettner E."/>
        </authorList>
    </citation>
    <scope>NUCLEOTIDE SEQUENCE</scope>
    <source>
        <strain evidence="1">CU02</strain>
    </source>
</reference>
<organism evidence="1 2">
    <name type="scientific">Boeremia exigua</name>
    <dbReference type="NCBI Taxonomy" id="749465"/>
    <lineage>
        <taxon>Eukaryota</taxon>
        <taxon>Fungi</taxon>
        <taxon>Dikarya</taxon>
        <taxon>Ascomycota</taxon>
        <taxon>Pezizomycotina</taxon>
        <taxon>Dothideomycetes</taxon>
        <taxon>Pleosporomycetidae</taxon>
        <taxon>Pleosporales</taxon>
        <taxon>Pleosporineae</taxon>
        <taxon>Didymellaceae</taxon>
        <taxon>Boeremia</taxon>
    </lineage>
</organism>
<accession>A0ACC2HNV3</accession>
<gene>
    <name evidence="1" type="ORF">OPT61_g10738</name>
</gene>
<keyword evidence="2" id="KW-1185">Reference proteome</keyword>
<evidence type="ECO:0000313" key="1">
    <source>
        <dbReference type="EMBL" id="KAJ8104474.1"/>
    </source>
</evidence>
<name>A0ACC2HNV3_9PLEO</name>